<name>A0A914X5A1_9BILA</name>
<proteinExistence type="predicted"/>
<dbReference type="Pfam" id="PF03564">
    <property type="entry name" value="DUF1759"/>
    <property type="match status" value="1"/>
</dbReference>
<feature type="domain" description="DUF1758" evidence="3">
    <location>
        <begin position="911"/>
        <end position="985"/>
    </location>
</feature>
<feature type="compositionally biased region" description="Polar residues" evidence="1">
    <location>
        <begin position="821"/>
        <end position="831"/>
    </location>
</feature>
<dbReference type="WBParaSite" id="PSAMB.scaffold6410size9566.g28450.t1">
    <property type="protein sequence ID" value="PSAMB.scaffold6410size9566.g28450.t1"/>
    <property type="gene ID" value="PSAMB.scaffold6410size9566.g28450"/>
</dbReference>
<dbReference type="Pfam" id="PF05585">
    <property type="entry name" value="DUF1758"/>
    <property type="match status" value="1"/>
</dbReference>
<feature type="signal peptide" evidence="2">
    <location>
        <begin position="1"/>
        <end position="26"/>
    </location>
</feature>
<evidence type="ECO:0000256" key="2">
    <source>
        <dbReference type="SAM" id="SignalP"/>
    </source>
</evidence>
<evidence type="ECO:0000313" key="5">
    <source>
        <dbReference type="WBParaSite" id="PSAMB.scaffold6410size9566.g28450.t1"/>
    </source>
</evidence>
<accession>A0A914X5A1</accession>
<dbReference type="Proteomes" id="UP000887566">
    <property type="component" value="Unplaced"/>
</dbReference>
<dbReference type="AlphaFoldDB" id="A0A914X5A1"/>
<evidence type="ECO:0000313" key="4">
    <source>
        <dbReference type="Proteomes" id="UP000887566"/>
    </source>
</evidence>
<protein>
    <submittedName>
        <fullName evidence="5">Peptidase aspartic putative domain-containing protein</fullName>
    </submittedName>
</protein>
<dbReference type="PANTHER" id="PTHR47331:SF5">
    <property type="entry name" value="RIBONUCLEASE H"/>
    <property type="match status" value="1"/>
</dbReference>
<feature type="region of interest" description="Disordered" evidence="1">
    <location>
        <begin position="817"/>
        <end position="854"/>
    </location>
</feature>
<evidence type="ECO:0000256" key="1">
    <source>
        <dbReference type="SAM" id="MobiDB-lite"/>
    </source>
</evidence>
<keyword evidence="2" id="KW-0732">Signal</keyword>
<dbReference type="PANTHER" id="PTHR47331">
    <property type="entry name" value="PHD-TYPE DOMAIN-CONTAINING PROTEIN"/>
    <property type="match status" value="1"/>
</dbReference>
<dbReference type="InterPro" id="IPR008737">
    <property type="entry name" value="DUF1758"/>
</dbReference>
<reference evidence="5" key="1">
    <citation type="submission" date="2022-11" db="UniProtKB">
        <authorList>
            <consortium name="WormBaseParasite"/>
        </authorList>
    </citation>
    <scope>IDENTIFICATION</scope>
</reference>
<evidence type="ECO:0000259" key="3">
    <source>
        <dbReference type="Pfam" id="PF05585"/>
    </source>
</evidence>
<feature type="chain" id="PRO_5038105468" evidence="2">
    <location>
        <begin position="27"/>
        <end position="987"/>
    </location>
</feature>
<sequence length="987" mass="112276">MLNASNTSMALFALILVAYFVREGHCEEAEAVKLEADPNEDVAGFFDMEMGKDRSLKSFYYQGGYLSIYEGRNEKLKRYYVTPLTEINIESAKCFEPGVESRHKVQFDIEIWRSEVADEAVKALASPPLNLEVRAENVHPLPILKIRLSTHGLSSAYEPDTVWKWNLDQRLQHAFSIYAANKEACERMVSEIKENPVRFASLIQIEIAMSAEKRASREISITGENIGKSRMFAQLQNMDQTNGERLLTSSDLNNLAQEIVSSVVASDITTGAYVDKPDQVNFASLLEHQISSGTIDSKQLSADQWKSVFWQEEFIRPDHYTNYLNHALTYEKGTNKFSFDNGTEFAARKHVASDLKKDSSSSDSWKAEAKAGFLGGLFGGSAGYFYLQIGRERAVLIRYIEQANKRDYKLKKEEPHLISAIRQKREEAMIDRGKLRASAERLQHYIERLAKIIYELRFEKETQKEEQKKFDEIVNSDSGASKLIGKAYETIDMLDENIIGFENAERERQVKSEMLVQPVDALGYQQQAQLLALNHPLSTQRSTAQLPRLELCTFDGTITEWQQFWETFKVSVHDEPLPPIQKMSYLMSALRGEAKMMATGYAVTEANYPVLVARLKQLFGNQDRIIEKLRKELRDLPKASEQIADAHRVVHQIERICRQLEALGESTEERQMGVEIQSKMPKWIMRSVYQEREKDSQWTVQKLREHIEKILRLEEIVAEAHKEVNEGKRTPAAENKVSTGTFAVNGQRFQRTPRCAFCQGEHWHDQCHVVATREMRLKKVADYNMCPRCLGAGHNASQCNYKRPCFFCRENHNSALCPGKTQRQGPQSNGGQMRGGNERPMMRNQAQRSNGAATKKVMAVSYNEISELEPDEEGPVLQVNAALYQKEDDGESSKDKESPKKEVLLLSKEVTLGNPKEPERQLKAIAFFDVGSQLSFITEDVAKKLQLVPSGQEKIAISTFAAKKPTELQSLGYKIDLKHAEGTIKMR</sequence>
<dbReference type="InterPro" id="IPR005312">
    <property type="entry name" value="DUF1759"/>
</dbReference>
<keyword evidence="4" id="KW-1185">Reference proteome</keyword>
<organism evidence="4 5">
    <name type="scientific">Plectus sambesii</name>
    <dbReference type="NCBI Taxonomy" id="2011161"/>
    <lineage>
        <taxon>Eukaryota</taxon>
        <taxon>Metazoa</taxon>
        <taxon>Ecdysozoa</taxon>
        <taxon>Nematoda</taxon>
        <taxon>Chromadorea</taxon>
        <taxon>Plectida</taxon>
        <taxon>Plectina</taxon>
        <taxon>Plectoidea</taxon>
        <taxon>Plectidae</taxon>
        <taxon>Plectus</taxon>
    </lineage>
</organism>